<proteinExistence type="predicted"/>
<accession>A0A229UIZ4</accession>
<comment type="caution">
    <text evidence="1">The sequence shown here is derived from an EMBL/GenBank/DDBJ whole genome shotgun (WGS) entry which is preliminary data.</text>
</comment>
<gene>
    <name evidence="1" type="ORF">CF651_25810</name>
</gene>
<dbReference type="AlphaFoldDB" id="A0A229UIZ4"/>
<protein>
    <submittedName>
        <fullName evidence="1">Uncharacterized protein</fullName>
    </submittedName>
</protein>
<evidence type="ECO:0000313" key="1">
    <source>
        <dbReference type="EMBL" id="OXM83428.1"/>
    </source>
</evidence>
<evidence type="ECO:0000313" key="2">
    <source>
        <dbReference type="Proteomes" id="UP000215509"/>
    </source>
</evidence>
<keyword evidence="2" id="KW-1185">Reference proteome</keyword>
<organism evidence="1 2">
    <name type="scientific">Paenibacillus rigui</name>
    <dbReference type="NCBI Taxonomy" id="554312"/>
    <lineage>
        <taxon>Bacteria</taxon>
        <taxon>Bacillati</taxon>
        <taxon>Bacillota</taxon>
        <taxon>Bacilli</taxon>
        <taxon>Bacillales</taxon>
        <taxon>Paenibacillaceae</taxon>
        <taxon>Paenibacillus</taxon>
    </lineage>
</organism>
<sequence>MNVPTQSWPGREMVIEVSPLKQTYTYNIIWVTRGGVTRWQIKLPGLEILMQSLVLEAILCMGRN</sequence>
<name>A0A229UIZ4_9BACL</name>
<reference evidence="1 2" key="1">
    <citation type="submission" date="2017-07" db="EMBL/GenBank/DDBJ databases">
        <title>Genome sequencing and assembly of Paenibacillus rigui.</title>
        <authorList>
            <person name="Mayilraj S."/>
        </authorList>
    </citation>
    <scope>NUCLEOTIDE SEQUENCE [LARGE SCALE GENOMIC DNA]</scope>
    <source>
        <strain evidence="1 2">JCM 16352</strain>
    </source>
</reference>
<dbReference type="EMBL" id="NMQW01000047">
    <property type="protein sequence ID" value="OXM83428.1"/>
    <property type="molecule type" value="Genomic_DNA"/>
</dbReference>
<dbReference type="Proteomes" id="UP000215509">
    <property type="component" value="Unassembled WGS sequence"/>
</dbReference>